<reference evidence="5" key="1">
    <citation type="journal article" date="2013" name="Nature">
        <title>Pan genome of the phytoplankton Emiliania underpins its global distribution.</title>
        <authorList>
            <person name="Read B.A."/>
            <person name="Kegel J."/>
            <person name="Klute M.J."/>
            <person name="Kuo A."/>
            <person name="Lefebvre S.C."/>
            <person name="Maumus F."/>
            <person name="Mayer C."/>
            <person name="Miller J."/>
            <person name="Monier A."/>
            <person name="Salamov A."/>
            <person name="Young J."/>
            <person name="Aguilar M."/>
            <person name="Claverie J.M."/>
            <person name="Frickenhaus S."/>
            <person name="Gonzalez K."/>
            <person name="Herman E.K."/>
            <person name="Lin Y.C."/>
            <person name="Napier J."/>
            <person name="Ogata H."/>
            <person name="Sarno A.F."/>
            <person name="Shmutz J."/>
            <person name="Schroeder D."/>
            <person name="de Vargas C."/>
            <person name="Verret F."/>
            <person name="von Dassow P."/>
            <person name="Valentin K."/>
            <person name="Van de Peer Y."/>
            <person name="Wheeler G."/>
            <person name="Dacks J.B."/>
            <person name="Delwiche C.F."/>
            <person name="Dyhrman S.T."/>
            <person name="Glockner G."/>
            <person name="John U."/>
            <person name="Richards T."/>
            <person name="Worden A.Z."/>
            <person name="Zhang X."/>
            <person name="Grigoriev I.V."/>
            <person name="Allen A.E."/>
            <person name="Bidle K."/>
            <person name="Borodovsky M."/>
            <person name="Bowler C."/>
            <person name="Brownlee C."/>
            <person name="Cock J.M."/>
            <person name="Elias M."/>
            <person name="Gladyshev V.N."/>
            <person name="Groth M."/>
            <person name="Guda C."/>
            <person name="Hadaegh A."/>
            <person name="Iglesias-Rodriguez M.D."/>
            <person name="Jenkins J."/>
            <person name="Jones B.M."/>
            <person name="Lawson T."/>
            <person name="Leese F."/>
            <person name="Lindquist E."/>
            <person name="Lobanov A."/>
            <person name="Lomsadze A."/>
            <person name="Malik S.B."/>
            <person name="Marsh M.E."/>
            <person name="Mackinder L."/>
            <person name="Mock T."/>
            <person name="Mueller-Roeber B."/>
            <person name="Pagarete A."/>
            <person name="Parker M."/>
            <person name="Probert I."/>
            <person name="Quesneville H."/>
            <person name="Raines C."/>
            <person name="Rensing S.A."/>
            <person name="Riano-Pachon D.M."/>
            <person name="Richier S."/>
            <person name="Rokitta S."/>
            <person name="Shiraiwa Y."/>
            <person name="Soanes D.M."/>
            <person name="van der Giezen M."/>
            <person name="Wahlund T.M."/>
            <person name="Williams B."/>
            <person name="Wilson W."/>
            <person name="Wolfe G."/>
            <person name="Wurch L.L."/>
        </authorList>
    </citation>
    <scope>NUCLEOTIDE SEQUENCE</scope>
</reference>
<dbReference type="SUPFAM" id="SSF54791">
    <property type="entry name" value="Eukaryotic type KH-domain (KH-domain type I)"/>
    <property type="match status" value="1"/>
</dbReference>
<dbReference type="InterPro" id="IPR004088">
    <property type="entry name" value="KH_dom_type_1"/>
</dbReference>
<accession>A0A0D3IPL2</accession>
<feature type="region of interest" description="Disordered" evidence="2">
    <location>
        <begin position="462"/>
        <end position="486"/>
    </location>
</feature>
<evidence type="ECO:0000256" key="1">
    <source>
        <dbReference type="PROSITE-ProRule" id="PRU00117"/>
    </source>
</evidence>
<evidence type="ECO:0000313" key="4">
    <source>
        <dbReference type="EnsemblProtists" id="EOD13197"/>
    </source>
</evidence>
<dbReference type="GeneID" id="17259333"/>
<proteinExistence type="predicted"/>
<dbReference type="GO" id="GO:0003723">
    <property type="term" value="F:RNA binding"/>
    <property type="evidence" value="ECO:0007669"/>
    <property type="project" value="UniProtKB-UniRule"/>
</dbReference>
<dbReference type="PANTHER" id="PTHR39444:SF3">
    <property type="entry name" value="SITE-SPECIFIC DNA-METHYLTRANSFERASE (ADENINE-SPECIFIC)"/>
    <property type="match status" value="1"/>
</dbReference>
<dbReference type="PROSITE" id="PS00092">
    <property type="entry name" value="N6_MTASE"/>
    <property type="match status" value="1"/>
</dbReference>
<dbReference type="GO" id="GO:0008168">
    <property type="term" value="F:methyltransferase activity"/>
    <property type="evidence" value="ECO:0007669"/>
    <property type="project" value="InterPro"/>
</dbReference>
<dbReference type="AlphaFoldDB" id="A0A0D3IPL2"/>
<dbReference type="HOGENOM" id="CLU_478554_0_0_1"/>
<feature type="domain" description="K Homology" evidence="3">
    <location>
        <begin position="220"/>
        <end position="278"/>
    </location>
</feature>
<dbReference type="Proteomes" id="UP000013827">
    <property type="component" value="Unassembled WGS sequence"/>
</dbReference>
<feature type="compositionally biased region" description="Low complexity" evidence="2">
    <location>
        <begin position="1"/>
        <end position="15"/>
    </location>
</feature>
<dbReference type="EnsemblProtists" id="EOD13197">
    <property type="protein sequence ID" value="EOD13197"/>
    <property type="gene ID" value="EMIHUDRAFT_212966"/>
</dbReference>
<dbReference type="eggNOG" id="ENOG502S29B">
    <property type="taxonomic scope" value="Eukaryota"/>
</dbReference>
<evidence type="ECO:0000259" key="3">
    <source>
        <dbReference type="Pfam" id="PF00013"/>
    </source>
</evidence>
<dbReference type="InterPro" id="IPR036612">
    <property type="entry name" value="KH_dom_type_1_sf"/>
</dbReference>
<dbReference type="InterPro" id="IPR002052">
    <property type="entry name" value="DNA_methylase_N6_adenine_CS"/>
</dbReference>
<dbReference type="KEGG" id="ehx:EMIHUDRAFT_212966"/>
<dbReference type="RefSeq" id="XP_005765626.1">
    <property type="nucleotide sequence ID" value="XM_005765569.1"/>
</dbReference>
<dbReference type="PROSITE" id="PS50084">
    <property type="entry name" value="KH_TYPE_1"/>
    <property type="match status" value="1"/>
</dbReference>
<dbReference type="PANTHER" id="PTHR39444">
    <property type="entry name" value="SITE-SPECIFIC DNA-METHYLTRANSFERASE (ADENINE-SPECIFIC)"/>
    <property type="match status" value="1"/>
</dbReference>
<dbReference type="PaxDb" id="2903-EOD13197"/>
<organism evidence="4 5">
    <name type="scientific">Emiliania huxleyi (strain CCMP1516)</name>
    <dbReference type="NCBI Taxonomy" id="280463"/>
    <lineage>
        <taxon>Eukaryota</taxon>
        <taxon>Haptista</taxon>
        <taxon>Haptophyta</taxon>
        <taxon>Prymnesiophyceae</taxon>
        <taxon>Isochrysidales</taxon>
        <taxon>Noelaerhabdaceae</taxon>
        <taxon>Emiliania</taxon>
    </lineage>
</organism>
<evidence type="ECO:0000256" key="2">
    <source>
        <dbReference type="SAM" id="MobiDB-lite"/>
    </source>
</evidence>
<dbReference type="Gene3D" id="3.30.1370.10">
    <property type="entry name" value="K Homology domain, type 1"/>
    <property type="match status" value="1"/>
</dbReference>
<sequence>MAARAMARPPCRSAPTAMRPPPNRAGLAPARTALLSAAGPEVEERAEGGGGVASVVGAGGSSRLVEPRPPTPLRLEALLEPEARRALFLLRLADGRREQLGLLQLLRALELLGLSPLACARMARGDGSPPCVAGAQERILVAGAPGRAEGVREVAVVGECRRLGASLDGPAERGEQRARTVACRRIAAPRLWRWGRQASAAPNGLRRRRGTDPLWRMALVFQVPNSLAPPIIGPRGSAVRRLVQESGATSIHLSNQDAASPDRRCSIRGESAAAMCHAFDGCAALLRAECARIGRSDATRRVRFVVPEATSLLGEAALARLRGAGVATELSPRAAGEGPAARELTLCGDAPSLSAAAALLVEAILSRHGQRLGSFLSRWSFVTEYNDHFETPRRAYADILPLLAAASPLPPKRDGGSAPEAEALAAVTALGVRRERVLNRNRDFYADIATGQLPQYDVLLTNPPYSGDHKQRRGTATSPPTSPPDCNAPFPARLLRFLASDGDMRGAPFLLLLPAWATGNSASPFHAVWFCGGWATEGARRRAMRALRPSRRLREVEVFRSAKMLRRRGL</sequence>
<dbReference type="Pfam" id="PF00013">
    <property type="entry name" value="KH_1"/>
    <property type="match status" value="1"/>
</dbReference>
<evidence type="ECO:0000313" key="5">
    <source>
        <dbReference type="Proteomes" id="UP000013827"/>
    </source>
</evidence>
<reference evidence="4" key="2">
    <citation type="submission" date="2024-10" db="UniProtKB">
        <authorList>
            <consortium name="EnsemblProtists"/>
        </authorList>
    </citation>
    <scope>IDENTIFICATION</scope>
</reference>
<name>A0A0D3IPL2_EMIH1</name>
<protein>
    <recommendedName>
        <fullName evidence="3">K Homology domain-containing protein</fullName>
    </recommendedName>
</protein>
<feature type="region of interest" description="Disordered" evidence="2">
    <location>
        <begin position="1"/>
        <end position="28"/>
    </location>
</feature>
<keyword evidence="5" id="KW-1185">Reference proteome</keyword>
<dbReference type="GO" id="GO:0032259">
    <property type="term" value="P:methylation"/>
    <property type="evidence" value="ECO:0007669"/>
    <property type="project" value="InterPro"/>
</dbReference>
<dbReference type="CDD" id="cd00105">
    <property type="entry name" value="KH-I"/>
    <property type="match status" value="1"/>
</dbReference>
<keyword evidence="1" id="KW-0694">RNA-binding</keyword>